<evidence type="ECO:0000313" key="10">
    <source>
        <dbReference type="Proteomes" id="UP001212841"/>
    </source>
</evidence>
<accession>A0AAD5S6E2</accession>
<name>A0AAD5S6E2_9FUNG</name>
<keyword evidence="10" id="KW-1185">Reference proteome</keyword>
<comment type="caution">
    <text evidence="9">The sequence shown here is derived from an EMBL/GenBank/DDBJ whole genome shotgun (WGS) entry which is preliminary data.</text>
</comment>
<dbReference type="GO" id="GO:0006887">
    <property type="term" value="P:exocytosis"/>
    <property type="evidence" value="ECO:0007669"/>
    <property type="project" value="UniProtKB-KW"/>
</dbReference>
<dbReference type="Gene3D" id="1.20.58.1220">
    <property type="entry name" value="Exo84p, C-terminal helical domain"/>
    <property type="match status" value="1"/>
</dbReference>
<dbReference type="Proteomes" id="UP001212841">
    <property type="component" value="Unassembled WGS sequence"/>
</dbReference>
<dbReference type="AlphaFoldDB" id="A0AAD5S6E2"/>
<dbReference type="Gene3D" id="2.30.29.30">
    <property type="entry name" value="Pleckstrin-homology domain (PH domain)/Phosphotyrosine-binding domain (PTB)"/>
    <property type="match status" value="1"/>
</dbReference>
<dbReference type="Gene3D" id="1.20.58.1210">
    <property type="entry name" value="Exo84p, N-terminal helical domain"/>
    <property type="match status" value="1"/>
</dbReference>
<feature type="domain" description="Exocyst component Exo84 C-terminal" evidence="8">
    <location>
        <begin position="443"/>
        <end position="643"/>
    </location>
</feature>
<comment type="subcellular location">
    <subcellularLocation>
        <location evidence="1">Cytoplasmic vesicle</location>
        <location evidence="1">Secretory vesicle</location>
    </subcellularLocation>
</comment>
<evidence type="ECO:0000259" key="8">
    <source>
        <dbReference type="Pfam" id="PF16528"/>
    </source>
</evidence>
<keyword evidence="4" id="KW-0813">Transport</keyword>
<keyword evidence="6" id="KW-0653">Protein transport</keyword>
<keyword evidence="5" id="KW-0268">Exocytosis</keyword>
<evidence type="ECO:0000256" key="2">
    <source>
        <dbReference type="ARBA" id="ARBA00007210"/>
    </source>
</evidence>
<dbReference type="EMBL" id="JADGJD010001446">
    <property type="protein sequence ID" value="KAJ3042059.1"/>
    <property type="molecule type" value="Genomic_DNA"/>
</dbReference>
<evidence type="ECO:0000256" key="7">
    <source>
        <dbReference type="SAM" id="MobiDB-lite"/>
    </source>
</evidence>
<dbReference type="PANTHER" id="PTHR21426">
    <property type="entry name" value="EXOCYST COMPLEX COMPONENT 8"/>
    <property type="match status" value="1"/>
</dbReference>
<dbReference type="GO" id="GO:0006893">
    <property type="term" value="P:Golgi to plasma membrane transport"/>
    <property type="evidence" value="ECO:0007669"/>
    <property type="project" value="TreeGrafter"/>
</dbReference>
<dbReference type="GO" id="GO:0030133">
    <property type="term" value="C:transport vesicle"/>
    <property type="evidence" value="ECO:0007669"/>
    <property type="project" value="UniProtKB-SubCell"/>
</dbReference>
<evidence type="ECO:0000256" key="4">
    <source>
        <dbReference type="ARBA" id="ARBA00022448"/>
    </source>
</evidence>
<dbReference type="Pfam" id="PF25345">
    <property type="entry name" value="PH_EXO84"/>
    <property type="match status" value="1"/>
</dbReference>
<gene>
    <name evidence="9" type="primary">EXO84</name>
    <name evidence="9" type="ORF">HK097_002121</name>
</gene>
<evidence type="ECO:0000313" key="9">
    <source>
        <dbReference type="EMBL" id="KAJ3042059.1"/>
    </source>
</evidence>
<dbReference type="SUPFAM" id="SSF74788">
    <property type="entry name" value="Cullin repeat-like"/>
    <property type="match status" value="1"/>
</dbReference>
<dbReference type="InterPro" id="IPR016159">
    <property type="entry name" value="Cullin_repeat-like_dom_sf"/>
</dbReference>
<dbReference type="GO" id="GO:0000145">
    <property type="term" value="C:exocyst"/>
    <property type="evidence" value="ECO:0007669"/>
    <property type="project" value="InterPro"/>
</dbReference>
<comment type="similarity">
    <text evidence="2">Belongs to the EXO84 family.</text>
</comment>
<dbReference type="Pfam" id="PF16528">
    <property type="entry name" value="Exo84_C"/>
    <property type="match status" value="1"/>
</dbReference>
<sequence>MTEGRSSVTSIKQSIPRSISGISKLPYRDATDSPLSAATVSPVRHSPSVGAGISHSTSRSQNLAAYTRKMVPSPSSMFAGGGGGGGGGVGTTTQTRLPSVDVIKFADEGFQPQNFVHGILTSNSEDGVRGYHLALSDARDAAAADLQRNVYRNYNEFVLISKEISNLERDMMALRSWLAELKDANVGVRGDAEKPVDDALIVEEATTTIDGTTEDTSTSPNAPLLALAKKGNSEVWNRARVQQMQALYENVEGLMKSLTLLPPPLPGTTRFLVRSDNDAAKPRSTEINLTTFKPIKPVYFYVLSDALIVATKKKSLITGKNRMSVDKCWGLIDLAVVDVKDSADATNVFKVMKHPDVYLYRSDSVEEKRGLLAAIKRLTDDLMVQKRKQAETNVAPVDEEKTTNTPTPAQTASDAFFFTTPYSPHTKPTGPQKDDLSAADIKFLTDLPDELDVLIAHREFEKAVEFVEKASQVILTAITETQRVVHLRNAIEERTSHLANLISIDLANPVNNKGAVQANIDMLLRLKLGDQARDFFLTSRSVIIRHRIRLLRFDGDVATYINDLAELVFRLIRNTCDWYGSSFHDTTMASGFMKWVRQEVHNFGSIFRRQVFDSKQNFTTIADCLQGALERCRMLKEVGLDLTFVLDDLFHDDLVNAIDEHAKRCNGEIVGAVIEDGFGSVETGSEDGTWVSWKVGNVENEDLITKAWFVAEFPVKVSKSVHALYAILMDFGADMGLLMSIALYRKIVSALTDFFQAHVQQLLNVALSGLGLKQTAIILIDATFVVGDLMPKVTSQLAGRFERPIPELDDMRVKLEETVTQVRQAFVSSAKKKLIKDAYNFPTIDYSNSAAILDTIKPTEYIMKLLDQLNRLAQELDPTLDRKGILSAVVEGIFEFMSQDSCWESERGPRRIGFGGVQHLFLDIHFFLRTATHIVSPKTTDLANSTCERALRTYFLQNKDMVGGLKSGEWFDKRVEDVLKDVKGQFKGLLELG</sequence>
<dbReference type="InterPro" id="IPR032403">
    <property type="entry name" value="Exo84_C"/>
</dbReference>
<dbReference type="GO" id="GO:0015031">
    <property type="term" value="P:protein transport"/>
    <property type="evidence" value="ECO:0007669"/>
    <property type="project" value="UniProtKB-KW"/>
</dbReference>
<evidence type="ECO:0000256" key="6">
    <source>
        <dbReference type="ARBA" id="ARBA00022927"/>
    </source>
</evidence>
<reference evidence="9" key="1">
    <citation type="submission" date="2020-05" db="EMBL/GenBank/DDBJ databases">
        <title>Phylogenomic resolution of chytrid fungi.</title>
        <authorList>
            <person name="Stajich J.E."/>
            <person name="Amses K."/>
            <person name="Simmons R."/>
            <person name="Seto K."/>
            <person name="Myers J."/>
            <person name="Bonds A."/>
            <person name="Quandt C.A."/>
            <person name="Barry K."/>
            <person name="Liu P."/>
            <person name="Grigoriev I."/>
            <person name="Longcore J.E."/>
            <person name="James T.Y."/>
        </authorList>
    </citation>
    <scope>NUCLEOTIDE SEQUENCE</scope>
    <source>
        <strain evidence="9">JEL0318</strain>
    </source>
</reference>
<dbReference type="PANTHER" id="PTHR21426:SF12">
    <property type="entry name" value="EXOCYST COMPLEX COMPONENT 8"/>
    <property type="match status" value="1"/>
</dbReference>
<evidence type="ECO:0000256" key="5">
    <source>
        <dbReference type="ARBA" id="ARBA00022483"/>
    </source>
</evidence>
<dbReference type="InterPro" id="IPR033961">
    <property type="entry name" value="Exo84"/>
</dbReference>
<feature type="region of interest" description="Disordered" evidence="7">
    <location>
        <begin position="390"/>
        <end position="410"/>
    </location>
</feature>
<evidence type="ECO:0000256" key="3">
    <source>
        <dbReference type="ARBA" id="ARBA00021269"/>
    </source>
</evidence>
<proteinExistence type="inferred from homology"/>
<dbReference type="SUPFAM" id="SSF50729">
    <property type="entry name" value="PH domain-like"/>
    <property type="match status" value="1"/>
</dbReference>
<organism evidence="9 10">
    <name type="scientific">Rhizophlyctis rosea</name>
    <dbReference type="NCBI Taxonomy" id="64517"/>
    <lineage>
        <taxon>Eukaryota</taxon>
        <taxon>Fungi</taxon>
        <taxon>Fungi incertae sedis</taxon>
        <taxon>Chytridiomycota</taxon>
        <taxon>Chytridiomycota incertae sedis</taxon>
        <taxon>Chytridiomycetes</taxon>
        <taxon>Rhizophlyctidales</taxon>
        <taxon>Rhizophlyctidaceae</taxon>
        <taxon>Rhizophlyctis</taxon>
    </lineage>
</organism>
<dbReference type="InterPro" id="IPR042560">
    <property type="entry name" value="Exo84_C_2"/>
</dbReference>
<dbReference type="Pfam" id="PF08700">
    <property type="entry name" value="VPS51_Exo84_N"/>
    <property type="match status" value="1"/>
</dbReference>
<protein>
    <recommendedName>
        <fullName evidence="3">Exocyst complex component EXO84</fullName>
    </recommendedName>
</protein>
<evidence type="ECO:0000256" key="1">
    <source>
        <dbReference type="ARBA" id="ARBA00004398"/>
    </source>
</evidence>
<dbReference type="InterPro" id="IPR011993">
    <property type="entry name" value="PH-like_dom_sf"/>
</dbReference>
<dbReference type="InterPro" id="IPR042561">
    <property type="entry name" value="Exo84_C_1"/>
</dbReference>
<feature type="region of interest" description="Disordered" evidence="7">
    <location>
        <begin position="24"/>
        <end position="61"/>
    </location>
</feature>